<evidence type="ECO:0000256" key="8">
    <source>
        <dbReference type="ARBA" id="ARBA00023136"/>
    </source>
</evidence>
<gene>
    <name evidence="11" type="ORF">METZ01_LOCUS420653</name>
</gene>
<dbReference type="Pfam" id="PF07715">
    <property type="entry name" value="Plug"/>
    <property type="match status" value="1"/>
</dbReference>
<evidence type="ECO:0000256" key="2">
    <source>
        <dbReference type="ARBA" id="ARBA00022448"/>
    </source>
</evidence>
<evidence type="ECO:0000256" key="3">
    <source>
        <dbReference type="ARBA" id="ARBA00022496"/>
    </source>
</evidence>
<keyword evidence="3" id="KW-0410">Iron transport</keyword>
<evidence type="ECO:0000256" key="9">
    <source>
        <dbReference type="ARBA" id="ARBA00023237"/>
    </source>
</evidence>
<dbReference type="InterPro" id="IPR039426">
    <property type="entry name" value="TonB-dep_rcpt-like"/>
</dbReference>
<evidence type="ECO:0000259" key="10">
    <source>
        <dbReference type="Pfam" id="PF07715"/>
    </source>
</evidence>
<comment type="subcellular location">
    <subcellularLocation>
        <location evidence="1">Cell outer membrane</location>
        <topology evidence="1">Multi-pass membrane protein</topology>
    </subcellularLocation>
</comment>
<evidence type="ECO:0000256" key="4">
    <source>
        <dbReference type="ARBA" id="ARBA00022692"/>
    </source>
</evidence>
<dbReference type="EMBL" id="UINC01166056">
    <property type="protein sequence ID" value="SVD67799.1"/>
    <property type="molecule type" value="Genomic_DNA"/>
</dbReference>
<keyword evidence="2" id="KW-0813">Transport</keyword>
<evidence type="ECO:0000256" key="5">
    <source>
        <dbReference type="ARBA" id="ARBA00023004"/>
    </source>
</evidence>
<accession>A0A382XA86</accession>
<dbReference type="Gene3D" id="2.40.170.20">
    <property type="entry name" value="TonB-dependent receptor, beta-barrel domain"/>
    <property type="match status" value="1"/>
</dbReference>
<name>A0A382XA86_9ZZZZ</name>
<keyword evidence="8" id="KW-0472">Membrane</keyword>
<dbReference type="GO" id="GO:0006826">
    <property type="term" value="P:iron ion transport"/>
    <property type="evidence" value="ECO:0007669"/>
    <property type="project" value="UniProtKB-KW"/>
</dbReference>
<keyword evidence="5" id="KW-0408">Iron</keyword>
<dbReference type="PROSITE" id="PS52016">
    <property type="entry name" value="TONB_DEPENDENT_REC_3"/>
    <property type="match status" value="1"/>
</dbReference>
<dbReference type="GO" id="GO:0009279">
    <property type="term" value="C:cell outer membrane"/>
    <property type="evidence" value="ECO:0007669"/>
    <property type="project" value="UniProtKB-SubCell"/>
</dbReference>
<keyword evidence="4" id="KW-0812">Transmembrane</keyword>
<evidence type="ECO:0000256" key="6">
    <source>
        <dbReference type="ARBA" id="ARBA00023065"/>
    </source>
</evidence>
<keyword evidence="7" id="KW-0798">TonB box</keyword>
<evidence type="ECO:0000256" key="1">
    <source>
        <dbReference type="ARBA" id="ARBA00004571"/>
    </source>
</evidence>
<protein>
    <recommendedName>
        <fullName evidence="10">TonB-dependent receptor plug domain-containing protein</fullName>
    </recommendedName>
</protein>
<dbReference type="AlphaFoldDB" id="A0A382XA86"/>
<evidence type="ECO:0000313" key="11">
    <source>
        <dbReference type="EMBL" id="SVD67799.1"/>
    </source>
</evidence>
<dbReference type="InterPro" id="IPR036942">
    <property type="entry name" value="Beta-barrel_TonB_sf"/>
</dbReference>
<organism evidence="11">
    <name type="scientific">marine metagenome</name>
    <dbReference type="NCBI Taxonomy" id="408172"/>
    <lineage>
        <taxon>unclassified sequences</taxon>
        <taxon>metagenomes</taxon>
        <taxon>ecological metagenomes</taxon>
    </lineage>
</organism>
<evidence type="ECO:0000256" key="7">
    <source>
        <dbReference type="ARBA" id="ARBA00023077"/>
    </source>
</evidence>
<reference evidence="11" key="1">
    <citation type="submission" date="2018-05" db="EMBL/GenBank/DDBJ databases">
        <authorList>
            <person name="Lanie J.A."/>
            <person name="Ng W.-L."/>
            <person name="Kazmierczak K.M."/>
            <person name="Andrzejewski T.M."/>
            <person name="Davidsen T.M."/>
            <person name="Wayne K.J."/>
            <person name="Tettelin H."/>
            <person name="Glass J.I."/>
            <person name="Rusch D."/>
            <person name="Podicherti R."/>
            <person name="Tsui H.-C.T."/>
            <person name="Winkler M.E."/>
        </authorList>
    </citation>
    <scope>NUCLEOTIDE SEQUENCE</scope>
</reference>
<feature type="domain" description="TonB-dependent receptor plug" evidence="10">
    <location>
        <begin position="45"/>
        <end position="149"/>
    </location>
</feature>
<keyword evidence="6" id="KW-0406">Ion transport</keyword>
<sequence length="150" mass="16110">MKNNILRRFSALVALSTCCWAGGAIAQQAVLEEILVTAQKREQNLQEVPIAVTAFTGKMLQDAGIKDIRDLAAITPALISYQSQNSTMASFGVRGVSTSSQNWGLESSVGLYVDGVYRARQSSIMNNLVDVEAVEVLRGPQGTLFGKNSS</sequence>
<keyword evidence="9" id="KW-0998">Cell outer membrane</keyword>
<feature type="non-terminal residue" evidence="11">
    <location>
        <position position="150"/>
    </location>
</feature>
<proteinExistence type="predicted"/>
<dbReference type="SUPFAM" id="SSF56935">
    <property type="entry name" value="Porins"/>
    <property type="match status" value="1"/>
</dbReference>
<dbReference type="PANTHER" id="PTHR32552">
    <property type="entry name" value="FERRICHROME IRON RECEPTOR-RELATED"/>
    <property type="match status" value="1"/>
</dbReference>
<dbReference type="InterPro" id="IPR012910">
    <property type="entry name" value="Plug_dom"/>
</dbReference>
<dbReference type="PANTHER" id="PTHR32552:SF81">
    <property type="entry name" value="TONB-DEPENDENT OUTER MEMBRANE RECEPTOR"/>
    <property type="match status" value="1"/>
</dbReference>